<name>A0AAV4SZM0_9ARAC</name>
<proteinExistence type="predicted"/>
<keyword evidence="2" id="KW-1185">Reference proteome</keyword>
<dbReference type="EMBL" id="BPLQ01008818">
    <property type="protein sequence ID" value="GIY39480.1"/>
    <property type="molecule type" value="Genomic_DNA"/>
</dbReference>
<dbReference type="Proteomes" id="UP001054837">
    <property type="component" value="Unassembled WGS sequence"/>
</dbReference>
<evidence type="ECO:0000313" key="1">
    <source>
        <dbReference type="EMBL" id="GIY39480.1"/>
    </source>
</evidence>
<gene>
    <name evidence="1" type="primary">AVEN_172783_1</name>
    <name evidence="1" type="ORF">CDAR_538771</name>
</gene>
<organism evidence="1 2">
    <name type="scientific">Caerostris darwini</name>
    <dbReference type="NCBI Taxonomy" id="1538125"/>
    <lineage>
        <taxon>Eukaryota</taxon>
        <taxon>Metazoa</taxon>
        <taxon>Ecdysozoa</taxon>
        <taxon>Arthropoda</taxon>
        <taxon>Chelicerata</taxon>
        <taxon>Arachnida</taxon>
        <taxon>Araneae</taxon>
        <taxon>Araneomorphae</taxon>
        <taxon>Entelegynae</taxon>
        <taxon>Araneoidea</taxon>
        <taxon>Araneidae</taxon>
        <taxon>Caerostris</taxon>
    </lineage>
</organism>
<evidence type="ECO:0000313" key="2">
    <source>
        <dbReference type="Proteomes" id="UP001054837"/>
    </source>
</evidence>
<sequence length="148" mass="16573">MSSSASAMNSTILTINLDVPDIPEDTDLVFFHMKDRVSIIPVDDILCMEDSDVDRTGEPSCSFDGPNRFESRRKSVLGHPSDDSLIYTFLQRLPMKDFAAEVRASMDVDQFLNQAVLLLDVPDTSVEGIIDKMLRKVRSFISTSQILL</sequence>
<protein>
    <submittedName>
        <fullName evidence="1">Uncharacterized protein</fullName>
    </submittedName>
</protein>
<comment type="caution">
    <text evidence="1">The sequence shown here is derived from an EMBL/GenBank/DDBJ whole genome shotgun (WGS) entry which is preliminary data.</text>
</comment>
<dbReference type="AlphaFoldDB" id="A0AAV4SZM0"/>
<accession>A0AAV4SZM0</accession>
<reference evidence="1 2" key="1">
    <citation type="submission" date="2021-06" db="EMBL/GenBank/DDBJ databases">
        <title>Caerostris darwini draft genome.</title>
        <authorList>
            <person name="Kono N."/>
            <person name="Arakawa K."/>
        </authorList>
    </citation>
    <scope>NUCLEOTIDE SEQUENCE [LARGE SCALE GENOMIC DNA]</scope>
</reference>